<dbReference type="GO" id="GO:0006511">
    <property type="term" value="P:ubiquitin-dependent protein catabolic process"/>
    <property type="evidence" value="ECO:0007669"/>
    <property type="project" value="TreeGrafter"/>
</dbReference>
<evidence type="ECO:0000313" key="16">
    <source>
        <dbReference type="Proteomes" id="UP000032304"/>
    </source>
</evidence>
<evidence type="ECO:0000256" key="11">
    <source>
        <dbReference type="ARBA" id="ARBA00023136"/>
    </source>
</evidence>
<dbReference type="PROSITE" id="PS50089">
    <property type="entry name" value="ZF_RING_2"/>
    <property type="match status" value="1"/>
</dbReference>
<dbReference type="GO" id="GO:0061630">
    <property type="term" value="F:ubiquitin protein ligase activity"/>
    <property type="evidence" value="ECO:0007669"/>
    <property type="project" value="UniProtKB-EC"/>
</dbReference>
<evidence type="ECO:0000256" key="5">
    <source>
        <dbReference type="ARBA" id="ARBA00022692"/>
    </source>
</evidence>
<evidence type="ECO:0000256" key="13">
    <source>
        <dbReference type="SAM" id="MobiDB-lite"/>
    </source>
</evidence>
<dbReference type="GO" id="GO:0000325">
    <property type="term" value="C:plant-type vacuole"/>
    <property type="evidence" value="ECO:0007669"/>
    <property type="project" value="TreeGrafter"/>
</dbReference>
<feature type="compositionally biased region" description="Acidic residues" evidence="13">
    <location>
        <begin position="131"/>
        <end position="149"/>
    </location>
</feature>
<comment type="subcellular location">
    <subcellularLocation>
        <location evidence="2">Membrane</location>
        <topology evidence="2">Multi-pass membrane protein</topology>
    </subcellularLocation>
</comment>
<dbReference type="AlphaFoldDB" id="A0A0D2S7N6"/>
<organism evidence="15 16">
    <name type="scientific">Gossypium raimondii</name>
    <name type="common">Peruvian cotton</name>
    <name type="synonym">Gossypium klotzschianum subsp. raimondii</name>
    <dbReference type="NCBI Taxonomy" id="29730"/>
    <lineage>
        <taxon>Eukaryota</taxon>
        <taxon>Viridiplantae</taxon>
        <taxon>Streptophyta</taxon>
        <taxon>Embryophyta</taxon>
        <taxon>Tracheophyta</taxon>
        <taxon>Spermatophyta</taxon>
        <taxon>Magnoliopsida</taxon>
        <taxon>eudicotyledons</taxon>
        <taxon>Gunneridae</taxon>
        <taxon>Pentapetalae</taxon>
        <taxon>rosids</taxon>
        <taxon>malvids</taxon>
        <taxon>Malvales</taxon>
        <taxon>Malvaceae</taxon>
        <taxon>Malvoideae</taxon>
        <taxon>Gossypium</taxon>
    </lineage>
</organism>
<dbReference type="eggNOG" id="KOG0800">
    <property type="taxonomic scope" value="Eukaryota"/>
</dbReference>
<evidence type="ECO:0000256" key="4">
    <source>
        <dbReference type="ARBA" id="ARBA00022679"/>
    </source>
</evidence>
<accession>A0A0D2S7N6</accession>
<keyword evidence="8" id="KW-0833">Ubl conjugation pathway</keyword>
<keyword evidence="7 12" id="KW-0863">Zinc-finger</keyword>
<evidence type="ECO:0000313" key="15">
    <source>
        <dbReference type="EMBL" id="KJB59263.1"/>
    </source>
</evidence>
<feature type="region of interest" description="Disordered" evidence="13">
    <location>
        <begin position="131"/>
        <end position="151"/>
    </location>
</feature>
<dbReference type="EC" id="2.3.2.27" evidence="3"/>
<dbReference type="GO" id="GO:0008270">
    <property type="term" value="F:zinc ion binding"/>
    <property type="evidence" value="ECO:0007669"/>
    <property type="project" value="UniProtKB-KW"/>
</dbReference>
<evidence type="ECO:0000256" key="6">
    <source>
        <dbReference type="ARBA" id="ARBA00022723"/>
    </source>
</evidence>
<feature type="domain" description="RING-type" evidence="14">
    <location>
        <begin position="196"/>
        <end position="237"/>
    </location>
</feature>
<evidence type="ECO:0000256" key="12">
    <source>
        <dbReference type="PROSITE-ProRule" id="PRU00175"/>
    </source>
</evidence>
<dbReference type="Pfam" id="PF13639">
    <property type="entry name" value="zf-RING_2"/>
    <property type="match status" value="1"/>
</dbReference>
<keyword evidence="4" id="KW-0808">Transferase</keyword>
<gene>
    <name evidence="15" type="ORF">B456_009G246500</name>
</gene>
<dbReference type="Gramene" id="KJB59263">
    <property type="protein sequence ID" value="KJB59263"/>
    <property type="gene ID" value="B456_009G246500"/>
</dbReference>
<dbReference type="KEGG" id="gra:105767727"/>
<protein>
    <recommendedName>
        <fullName evidence="3">RING-type E3 ubiquitin transferase</fullName>
        <ecNumber evidence="3">2.3.2.27</ecNumber>
    </recommendedName>
</protein>
<evidence type="ECO:0000256" key="1">
    <source>
        <dbReference type="ARBA" id="ARBA00000900"/>
    </source>
</evidence>
<keyword evidence="6" id="KW-0479">Metal-binding</keyword>
<reference evidence="15 16" key="1">
    <citation type="journal article" date="2012" name="Nature">
        <title>Repeated polyploidization of Gossypium genomes and the evolution of spinnable cotton fibres.</title>
        <authorList>
            <person name="Paterson A.H."/>
            <person name="Wendel J.F."/>
            <person name="Gundlach H."/>
            <person name="Guo H."/>
            <person name="Jenkins J."/>
            <person name="Jin D."/>
            <person name="Llewellyn D."/>
            <person name="Showmaker K.C."/>
            <person name="Shu S."/>
            <person name="Udall J."/>
            <person name="Yoo M.J."/>
            <person name="Byers R."/>
            <person name="Chen W."/>
            <person name="Doron-Faigenboim A."/>
            <person name="Duke M.V."/>
            <person name="Gong L."/>
            <person name="Grimwood J."/>
            <person name="Grover C."/>
            <person name="Grupp K."/>
            <person name="Hu G."/>
            <person name="Lee T.H."/>
            <person name="Li J."/>
            <person name="Lin L."/>
            <person name="Liu T."/>
            <person name="Marler B.S."/>
            <person name="Page J.T."/>
            <person name="Roberts A.W."/>
            <person name="Romanel E."/>
            <person name="Sanders W.S."/>
            <person name="Szadkowski E."/>
            <person name="Tan X."/>
            <person name="Tang H."/>
            <person name="Xu C."/>
            <person name="Wang J."/>
            <person name="Wang Z."/>
            <person name="Zhang D."/>
            <person name="Zhang L."/>
            <person name="Ashrafi H."/>
            <person name="Bedon F."/>
            <person name="Bowers J.E."/>
            <person name="Brubaker C.L."/>
            <person name="Chee P.W."/>
            <person name="Das S."/>
            <person name="Gingle A.R."/>
            <person name="Haigler C.H."/>
            <person name="Harker D."/>
            <person name="Hoffmann L.V."/>
            <person name="Hovav R."/>
            <person name="Jones D.C."/>
            <person name="Lemke C."/>
            <person name="Mansoor S."/>
            <person name="ur Rahman M."/>
            <person name="Rainville L.N."/>
            <person name="Rambani A."/>
            <person name="Reddy U.K."/>
            <person name="Rong J.K."/>
            <person name="Saranga Y."/>
            <person name="Scheffler B.E."/>
            <person name="Scheffler J.A."/>
            <person name="Stelly D.M."/>
            <person name="Triplett B.A."/>
            <person name="Van Deynze A."/>
            <person name="Vaslin M.F."/>
            <person name="Waghmare V.N."/>
            <person name="Walford S.A."/>
            <person name="Wright R.J."/>
            <person name="Zaki E.A."/>
            <person name="Zhang T."/>
            <person name="Dennis E.S."/>
            <person name="Mayer K.F."/>
            <person name="Peterson D.G."/>
            <person name="Rokhsar D.S."/>
            <person name="Wang X."/>
            <person name="Schmutz J."/>
        </authorList>
    </citation>
    <scope>NUCLEOTIDE SEQUENCE [LARGE SCALE GENOMIC DNA]</scope>
</reference>
<evidence type="ECO:0000256" key="7">
    <source>
        <dbReference type="ARBA" id="ARBA00022771"/>
    </source>
</evidence>
<keyword evidence="11" id="KW-0472">Membrane</keyword>
<keyword evidence="16" id="KW-1185">Reference proteome</keyword>
<dbReference type="CDD" id="cd16454">
    <property type="entry name" value="RING-H2_PA-TM-RING"/>
    <property type="match status" value="1"/>
</dbReference>
<proteinExistence type="predicted"/>
<dbReference type="SMART" id="SM00184">
    <property type="entry name" value="RING"/>
    <property type="match status" value="1"/>
</dbReference>
<evidence type="ECO:0000256" key="9">
    <source>
        <dbReference type="ARBA" id="ARBA00022833"/>
    </source>
</evidence>
<sequence>MAASICRIKLREVTNNLEVQQRYSHIPYDFFNIVVGIRFVSSLNRETMLGSFNESVTYCRDTILSDKDGPNILLSLLERTGAPLGYIRTFIIPGILSYARQLHSNPLNFARKLISFEVEVIIKVSVDNFDDEADEPNGNDDGDGDDEDTLNFKPATCLSVQALRRYKWGDDEEQDCLPLKKRRRLREGLNSANKECAICLDEFSEGDEVASMPCTHVFHDGCIIKWLKTNHLCPLCRFQMPT</sequence>
<dbReference type="OrthoDB" id="982251at2759"/>
<dbReference type="EMBL" id="CM001748">
    <property type="protein sequence ID" value="KJB59263.1"/>
    <property type="molecule type" value="Genomic_DNA"/>
</dbReference>
<dbReference type="GO" id="GO:0016020">
    <property type="term" value="C:membrane"/>
    <property type="evidence" value="ECO:0007669"/>
    <property type="project" value="UniProtKB-SubCell"/>
</dbReference>
<evidence type="ECO:0000256" key="10">
    <source>
        <dbReference type="ARBA" id="ARBA00022989"/>
    </source>
</evidence>
<dbReference type="Proteomes" id="UP000032304">
    <property type="component" value="Chromosome 9"/>
</dbReference>
<dbReference type="OMA" id="YPMKLRE"/>
<dbReference type="InterPro" id="IPR001841">
    <property type="entry name" value="Znf_RING"/>
</dbReference>
<dbReference type="InterPro" id="IPR013083">
    <property type="entry name" value="Znf_RING/FYVE/PHD"/>
</dbReference>
<dbReference type="PANTHER" id="PTHR45977">
    <property type="entry name" value="TARGET OF ERK KINASE MPK-1"/>
    <property type="match status" value="1"/>
</dbReference>
<dbReference type="Gene3D" id="3.30.40.10">
    <property type="entry name" value="Zinc/RING finger domain, C3HC4 (zinc finger)"/>
    <property type="match status" value="1"/>
</dbReference>
<dbReference type="GO" id="GO:0016567">
    <property type="term" value="P:protein ubiquitination"/>
    <property type="evidence" value="ECO:0007669"/>
    <property type="project" value="TreeGrafter"/>
</dbReference>
<evidence type="ECO:0000259" key="14">
    <source>
        <dbReference type="PROSITE" id="PS50089"/>
    </source>
</evidence>
<keyword evidence="10" id="KW-1133">Transmembrane helix</keyword>
<comment type="catalytic activity">
    <reaction evidence="1">
        <text>S-ubiquitinyl-[E2 ubiquitin-conjugating enzyme]-L-cysteine + [acceptor protein]-L-lysine = [E2 ubiquitin-conjugating enzyme]-L-cysteine + N(6)-ubiquitinyl-[acceptor protein]-L-lysine.</text>
        <dbReference type="EC" id="2.3.2.27"/>
    </reaction>
</comment>
<name>A0A0D2S7N6_GOSRA</name>
<dbReference type="PANTHER" id="PTHR45977:SF13">
    <property type="entry name" value="GB|AAF27103.1"/>
    <property type="match status" value="1"/>
</dbReference>
<dbReference type="STRING" id="29730.A0A0D2S7N6"/>
<evidence type="ECO:0000256" key="8">
    <source>
        <dbReference type="ARBA" id="ARBA00022786"/>
    </source>
</evidence>
<keyword evidence="9" id="KW-0862">Zinc</keyword>
<keyword evidence="5" id="KW-0812">Transmembrane</keyword>
<evidence type="ECO:0000256" key="2">
    <source>
        <dbReference type="ARBA" id="ARBA00004141"/>
    </source>
</evidence>
<evidence type="ECO:0000256" key="3">
    <source>
        <dbReference type="ARBA" id="ARBA00012483"/>
    </source>
</evidence>
<dbReference type="SUPFAM" id="SSF57850">
    <property type="entry name" value="RING/U-box"/>
    <property type="match status" value="1"/>
</dbReference>